<keyword evidence="10" id="KW-1185">Reference proteome</keyword>
<sequence length="519" mass="59217">MHISIIGQFVIYCYFYLTVKLLAIEIADNKEYVEENSQIIIPCHPTPTNKTIETKIRWTEWVNNNNSLTPMLIYDSDTGINLHHIFKDQFSIVEDDNNSDSLKISNVTYKDTGKYICSHLIENQEIKTTHHDLIVTGKINCTYKVENGIELIEGSNATVVLKCTMRRQGGLALLQWKHNGQVMISNDTSTTLESGVSLHRQFTKDMYNIDKPFICSVIKNDNITCSQELNIKYRPKNLKITPNKSNYNNGDQVNCTSDGNPVPLITWQTLDERVISTGKGYAVLTISDGIKLNNNNSKLTTNENLDVENKPFEADTSEPFKVDETSSLVQLKRKMAKQIDLVRNESIESPIVHYQNEIQLFCISKSNISGIVEEKVATISVYINNILESQEAGSAQESYSLQTIILIACGGVLFLILIIILIVFCVRRQKRSNKKEMSKEKQIRNKSTEKLKIDNFDTPIKFSESYASKWTSVDTFDRQFAEPDYSRYIVVGSFAAMIIYFAYLRKPNKLDVLLDEIWD</sequence>
<gene>
    <name evidence="9" type="ORF">A3Q56_03927</name>
</gene>
<comment type="subcellular location">
    <subcellularLocation>
        <location evidence="1">Membrane</location>
    </subcellularLocation>
</comment>
<dbReference type="Proteomes" id="UP000078046">
    <property type="component" value="Unassembled WGS sequence"/>
</dbReference>
<keyword evidence="6" id="KW-0325">Glycoprotein</keyword>
<feature type="transmembrane region" description="Helical" evidence="7">
    <location>
        <begin position="485"/>
        <end position="503"/>
    </location>
</feature>
<dbReference type="GO" id="GO:0007157">
    <property type="term" value="P:heterophilic cell-cell adhesion via plasma membrane cell adhesion molecules"/>
    <property type="evidence" value="ECO:0007669"/>
    <property type="project" value="TreeGrafter"/>
</dbReference>
<dbReference type="GO" id="GO:0007156">
    <property type="term" value="P:homophilic cell adhesion via plasma membrane adhesion molecules"/>
    <property type="evidence" value="ECO:0007669"/>
    <property type="project" value="TreeGrafter"/>
</dbReference>
<dbReference type="EMBL" id="LWCA01000472">
    <property type="protein sequence ID" value="OAF68298.1"/>
    <property type="molecule type" value="Genomic_DNA"/>
</dbReference>
<evidence type="ECO:0000259" key="8">
    <source>
        <dbReference type="PROSITE" id="PS50835"/>
    </source>
</evidence>
<dbReference type="SUPFAM" id="SSF48726">
    <property type="entry name" value="Immunoglobulin"/>
    <property type="match status" value="1"/>
</dbReference>
<dbReference type="AlphaFoldDB" id="A0A177B206"/>
<dbReference type="Pfam" id="PF15013">
    <property type="entry name" value="CCSMST1"/>
    <property type="match status" value="1"/>
</dbReference>
<dbReference type="GO" id="GO:0016020">
    <property type="term" value="C:membrane"/>
    <property type="evidence" value="ECO:0007669"/>
    <property type="project" value="UniProtKB-SubCell"/>
</dbReference>
<protein>
    <recommendedName>
        <fullName evidence="8">Ig-like domain-containing protein</fullName>
    </recommendedName>
</protein>
<evidence type="ECO:0000313" key="9">
    <source>
        <dbReference type="EMBL" id="OAF68298.1"/>
    </source>
</evidence>
<dbReference type="InterPro" id="IPR029160">
    <property type="entry name" value="UQCC4"/>
</dbReference>
<dbReference type="InterPro" id="IPR051427">
    <property type="entry name" value="Nectin/Nectin-like"/>
</dbReference>
<evidence type="ECO:0000256" key="6">
    <source>
        <dbReference type="ARBA" id="ARBA00023180"/>
    </source>
</evidence>
<keyword evidence="3" id="KW-0677">Repeat</keyword>
<comment type="caution">
    <text evidence="9">The sequence shown here is derived from an EMBL/GenBank/DDBJ whole genome shotgun (WGS) entry which is preliminary data.</text>
</comment>
<dbReference type="Pfam" id="PF07686">
    <property type="entry name" value="V-set"/>
    <property type="match status" value="1"/>
</dbReference>
<dbReference type="GO" id="GO:0005912">
    <property type="term" value="C:adherens junction"/>
    <property type="evidence" value="ECO:0007669"/>
    <property type="project" value="TreeGrafter"/>
</dbReference>
<dbReference type="InterPro" id="IPR036179">
    <property type="entry name" value="Ig-like_dom_sf"/>
</dbReference>
<dbReference type="PANTHER" id="PTHR23277:SF108">
    <property type="entry name" value="FASCICLIN-3"/>
    <property type="match status" value="1"/>
</dbReference>
<dbReference type="InterPro" id="IPR013106">
    <property type="entry name" value="Ig_V-set"/>
</dbReference>
<feature type="domain" description="Ig-like" evidence="8">
    <location>
        <begin position="19"/>
        <end position="117"/>
    </location>
</feature>
<dbReference type="InterPro" id="IPR003599">
    <property type="entry name" value="Ig_sub"/>
</dbReference>
<dbReference type="PROSITE" id="PS50835">
    <property type="entry name" value="IG_LIKE"/>
    <property type="match status" value="1"/>
</dbReference>
<dbReference type="SMART" id="SM00409">
    <property type="entry name" value="IG"/>
    <property type="match status" value="1"/>
</dbReference>
<evidence type="ECO:0000256" key="2">
    <source>
        <dbReference type="ARBA" id="ARBA00022729"/>
    </source>
</evidence>
<evidence type="ECO:0000256" key="3">
    <source>
        <dbReference type="ARBA" id="ARBA00022737"/>
    </source>
</evidence>
<keyword evidence="7" id="KW-1133">Transmembrane helix</keyword>
<dbReference type="InterPro" id="IPR007110">
    <property type="entry name" value="Ig-like_dom"/>
</dbReference>
<reference evidence="9 10" key="1">
    <citation type="submission" date="2016-04" db="EMBL/GenBank/DDBJ databases">
        <title>The genome of Intoshia linei affirms orthonectids as highly simplified spiralians.</title>
        <authorList>
            <person name="Mikhailov K.V."/>
            <person name="Slusarev G.S."/>
            <person name="Nikitin M.A."/>
            <person name="Logacheva M.D."/>
            <person name="Penin A."/>
            <person name="Aleoshin V."/>
            <person name="Panchin Y.V."/>
        </authorList>
    </citation>
    <scope>NUCLEOTIDE SEQUENCE [LARGE SCALE GENOMIC DNA]</scope>
    <source>
        <strain evidence="9">Intl2013</strain>
        <tissue evidence="9">Whole animal</tissue>
    </source>
</reference>
<accession>A0A177B206</accession>
<dbReference type="Gene3D" id="2.60.40.10">
    <property type="entry name" value="Immunoglobulins"/>
    <property type="match status" value="1"/>
</dbReference>
<evidence type="ECO:0000256" key="1">
    <source>
        <dbReference type="ARBA" id="ARBA00004370"/>
    </source>
</evidence>
<evidence type="ECO:0000256" key="7">
    <source>
        <dbReference type="SAM" id="Phobius"/>
    </source>
</evidence>
<keyword evidence="2" id="KW-0732">Signal</keyword>
<keyword evidence="4 7" id="KW-0472">Membrane</keyword>
<organism evidence="9 10">
    <name type="scientific">Intoshia linei</name>
    <dbReference type="NCBI Taxonomy" id="1819745"/>
    <lineage>
        <taxon>Eukaryota</taxon>
        <taxon>Metazoa</taxon>
        <taxon>Spiralia</taxon>
        <taxon>Lophotrochozoa</taxon>
        <taxon>Mesozoa</taxon>
        <taxon>Orthonectida</taxon>
        <taxon>Rhopaluridae</taxon>
        <taxon>Intoshia</taxon>
    </lineage>
</organism>
<dbReference type="OrthoDB" id="5783753at2759"/>
<name>A0A177B206_9BILA</name>
<keyword evidence="7" id="KW-0812">Transmembrane</keyword>
<feature type="transmembrane region" description="Helical" evidence="7">
    <location>
        <begin position="404"/>
        <end position="426"/>
    </location>
</feature>
<evidence type="ECO:0000313" key="10">
    <source>
        <dbReference type="Proteomes" id="UP000078046"/>
    </source>
</evidence>
<evidence type="ECO:0000256" key="5">
    <source>
        <dbReference type="ARBA" id="ARBA00023157"/>
    </source>
</evidence>
<dbReference type="InterPro" id="IPR013783">
    <property type="entry name" value="Ig-like_fold"/>
</dbReference>
<proteinExistence type="predicted"/>
<keyword evidence="5" id="KW-1015">Disulfide bond</keyword>
<evidence type="ECO:0000256" key="4">
    <source>
        <dbReference type="ARBA" id="ARBA00023136"/>
    </source>
</evidence>
<dbReference type="PANTHER" id="PTHR23277">
    <property type="entry name" value="NECTIN-RELATED"/>
    <property type="match status" value="1"/>
</dbReference>